<feature type="compositionally biased region" description="Low complexity" evidence="1">
    <location>
        <begin position="51"/>
        <end position="66"/>
    </location>
</feature>
<accession>A0ABU5U8W5</accession>
<gene>
    <name evidence="2" type="ORF">VB620_01360</name>
</gene>
<reference evidence="2 3" key="1">
    <citation type="submission" date="2023-12" db="EMBL/GenBank/DDBJ databases">
        <title>Baltic Sea Cyanobacteria.</title>
        <authorList>
            <person name="Delbaje E."/>
            <person name="Fewer D.P."/>
            <person name="Shishido T.K."/>
        </authorList>
    </citation>
    <scope>NUCLEOTIDE SEQUENCE [LARGE SCALE GENOMIC DNA]</scope>
    <source>
        <strain evidence="2 3">UHCC-0300</strain>
    </source>
</reference>
<organism evidence="2 3">
    <name type="scientific">Nodularia harveyana UHCC-0300</name>
    <dbReference type="NCBI Taxonomy" id="2974287"/>
    <lineage>
        <taxon>Bacteria</taxon>
        <taxon>Bacillati</taxon>
        <taxon>Cyanobacteriota</taxon>
        <taxon>Cyanophyceae</taxon>
        <taxon>Nostocales</taxon>
        <taxon>Nodulariaceae</taxon>
        <taxon>Nodularia</taxon>
    </lineage>
</organism>
<feature type="compositionally biased region" description="Polar residues" evidence="1">
    <location>
        <begin position="67"/>
        <end position="92"/>
    </location>
</feature>
<dbReference type="EMBL" id="JAYGHG010000001">
    <property type="protein sequence ID" value="MEA5579985.1"/>
    <property type="molecule type" value="Genomic_DNA"/>
</dbReference>
<protein>
    <submittedName>
        <fullName evidence="2">Uncharacterized protein</fullName>
    </submittedName>
</protein>
<proteinExistence type="predicted"/>
<feature type="compositionally biased region" description="Basic and acidic residues" evidence="1">
    <location>
        <begin position="113"/>
        <end position="123"/>
    </location>
</feature>
<sequence>MGRWTPLILMSGGLAILMGTLLGINFPIGGQQVSQNDDNPEGRTSRVLPANINVNSSSGSKGNGNNTASDNRGSVAQENFSTSDDNTSVAQNNNSSSPGDSTSDTGFQSDTIDQDREPIRALW</sequence>
<evidence type="ECO:0000313" key="2">
    <source>
        <dbReference type="EMBL" id="MEA5579985.1"/>
    </source>
</evidence>
<comment type="caution">
    <text evidence="2">The sequence shown here is derived from an EMBL/GenBank/DDBJ whole genome shotgun (WGS) entry which is preliminary data.</text>
</comment>
<keyword evidence="3" id="KW-1185">Reference proteome</keyword>
<feature type="region of interest" description="Disordered" evidence="1">
    <location>
        <begin position="27"/>
        <end position="123"/>
    </location>
</feature>
<evidence type="ECO:0000313" key="3">
    <source>
        <dbReference type="Proteomes" id="UP001302120"/>
    </source>
</evidence>
<feature type="compositionally biased region" description="Low complexity" evidence="1">
    <location>
        <begin position="93"/>
        <end position="106"/>
    </location>
</feature>
<name>A0ABU5U8W5_9CYAN</name>
<dbReference type="Proteomes" id="UP001302120">
    <property type="component" value="Unassembled WGS sequence"/>
</dbReference>
<dbReference type="RefSeq" id="WP_323194323.1">
    <property type="nucleotide sequence ID" value="NZ_JAYGHG010000001.1"/>
</dbReference>
<evidence type="ECO:0000256" key="1">
    <source>
        <dbReference type="SAM" id="MobiDB-lite"/>
    </source>
</evidence>